<dbReference type="SUPFAM" id="SSF56112">
    <property type="entry name" value="Protein kinase-like (PK-like)"/>
    <property type="match status" value="1"/>
</dbReference>
<comment type="catalytic activity">
    <reaction evidence="8">
        <text>L-seryl-[protein] + ATP = O-phospho-L-seryl-[protein] + ADP + H(+)</text>
        <dbReference type="Rhea" id="RHEA:17989"/>
        <dbReference type="Rhea" id="RHEA-COMP:9863"/>
        <dbReference type="Rhea" id="RHEA-COMP:11604"/>
        <dbReference type="ChEBI" id="CHEBI:15378"/>
        <dbReference type="ChEBI" id="CHEBI:29999"/>
        <dbReference type="ChEBI" id="CHEBI:30616"/>
        <dbReference type="ChEBI" id="CHEBI:83421"/>
        <dbReference type="ChEBI" id="CHEBI:456216"/>
        <dbReference type="EC" id="2.7.11.1"/>
    </reaction>
</comment>
<dbReference type="Proteomes" id="UP000305948">
    <property type="component" value="Unassembled WGS sequence"/>
</dbReference>
<dbReference type="InterPro" id="IPR051334">
    <property type="entry name" value="SRPK"/>
</dbReference>
<dbReference type="AlphaFoldDB" id="A0A5C3MQL0"/>
<dbReference type="GO" id="GO:0000245">
    <property type="term" value="P:spliceosomal complex assembly"/>
    <property type="evidence" value="ECO:0007669"/>
    <property type="project" value="TreeGrafter"/>
</dbReference>
<keyword evidence="3" id="KW-0808">Transferase</keyword>
<dbReference type="OrthoDB" id="5979581at2759"/>
<evidence type="ECO:0000259" key="10">
    <source>
        <dbReference type="PROSITE" id="PS50011"/>
    </source>
</evidence>
<dbReference type="EC" id="2.7.11.1" evidence="1"/>
<dbReference type="Gene3D" id="3.30.200.20">
    <property type="entry name" value="Phosphorylase Kinase, domain 1"/>
    <property type="match status" value="1"/>
</dbReference>
<feature type="binding site" evidence="9">
    <location>
        <position position="90"/>
    </location>
    <ligand>
        <name>ATP</name>
        <dbReference type="ChEBI" id="CHEBI:30616"/>
    </ligand>
</feature>
<dbReference type="Pfam" id="PF00069">
    <property type="entry name" value="Pkinase"/>
    <property type="match status" value="1"/>
</dbReference>
<evidence type="ECO:0000313" key="12">
    <source>
        <dbReference type="Proteomes" id="UP000305948"/>
    </source>
</evidence>
<dbReference type="PANTHER" id="PTHR47634">
    <property type="entry name" value="PROTEIN KINASE DOMAIN-CONTAINING PROTEIN-RELATED"/>
    <property type="match status" value="1"/>
</dbReference>
<proteinExistence type="predicted"/>
<keyword evidence="6 9" id="KW-0067">ATP-binding</keyword>
<dbReference type="InterPro" id="IPR000719">
    <property type="entry name" value="Prot_kinase_dom"/>
</dbReference>
<protein>
    <recommendedName>
        <fullName evidence="1">non-specific serine/threonine protein kinase</fullName>
        <ecNumber evidence="1">2.7.11.1</ecNumber>
    </recommendedName>
</protein>
<dbReference type="GO" id="GO:0050684">
    <property type="term" value="P:regulation of mRNA processing"/>
    <property type="evidence" value="ECO:0007669"/>
    <property type="project" value="TreeGrafter"/>
</dbReference>
<feature type="domain" description="Protein kinase" evidence="10">
    <location>
        <begin position="61"/>
        <end position="406"/>
    </location>
</feature>
<dbReference type="PROSITE" id="PS00107">
    <property type="entry name" value="PROTEIN_KINASE_ATP"/>
    <property type="match status" value="1"/>
</dbReference>
<evidence type="ECO:0000256" key="3">
    <source>
        <dbReference type="ARBA" id="ARBA00022679"/>
    </source>
</evidence>
<gene>
    <name evidence="11" type="ORF">OE88DRAFT_1667266</name>
</gene>
<dbReference type="STRING" id="5364.A0A5C3MQL0"/>
<dbReference type="InterPro" id="IPR017441">
    <property type="entry name" value="Protein_kinase_ATP_BS"/>
</dbReference>
<evidence type="ECO:0000256" key="6">
    <source>
        <dbReference type="ARBA" id="ARBA00022840"/>
    </source>
</evidence>
<evidence type="ECO:0000256" key="7">
    <source>
        <dbReference type="ARBA" id="ARBA00047899"/>
    </source>
</evidence>
<comment type="catalytic activity">
    <reaction evidence="7">
        <text>L-threonyl-[protein] + ATP = O-phospho-L-threonyl-[protein] + ADP + H(+)</text>
        <dbReference type="Rhea" id="RHEA:46608"/>
        <dbReference type="Rhea" id="RHEA-COMP:11060"/>
        <dbReference type="Rhea" id="RHEA-COMP:11605"/>
        <dbReference type="ChEBI" id="CHEBI:15378"/>
        <dbReference type="ChEBI" id="CHEBI:30013"/>
        <dbReference type="ChEBI" id="CHEBI:30616"/>
        <dbReference type="ChEBI" id="CHEBI:61977"/>
        <dbReference type="ChEBI" id="CHEBI:456216"/>
        <dbReference type="EC" id="2.7.11.1"/>
    </reaction>
</comment>
<dbReference type="GO" id="GO:0005524">
    <property type="term" value="F:ATP binding"/>
    <property type="evidence" value="ECO:0007669"/>
    <property type="project" value="UniProtKB-UniRule"/>
</dbReference>
<evidence type="ECO:0000256" key="2">
    <source>
        <dbReference type="ARBA" id="ARBA00022527"/>
    </source>
</evidence>
<keyword evidence="5" id="KW-0418">Kinase</keyword>
<evidence type="ECO:0000256" key="1">
    <source>
        <dbReference type="ARBA" id="ARBA00012513"/>
    </source>
</evidence>
<accession>A0A5C3MQL0</accession>
<sequence length="410" mass="46729">MHMLRWVRQFSSQAISRPRIFPSSGFTLLEASKTVEEEAFPWYNPSTYYPVRLGQVFQSRYQALAKLGFGTSATVWLGRDLMEHRYVALKVCIRDYPSIPREKAAFERLRSIKDSPVIQKCWDNFRIEGVEGAVHECFVLQPLTINLGVLGEALKKDVILFRLTTRKIMDSLRFLHEEAKLIHCDLGPGNFLLGVAGDHVFEDIEAAENRDPSPRKIDGERVIHTTPHEIIPETLSDTPTGVVLSDFGEARPGDVSTPCYDDIQPFPYRSPEVILEVPFSYPTDIWNAGVMLWHMAHSEGLFDPGPEDSPDCNVIHLGQMVAVMGAPPPALLKRCKEPEFIHKHYFNAEGRWIGRIPVPSNMSLESKESRLNDEDKAEFLRFIRRCLQWEPEKRATAAELCEDPWLNPSE</sequence>
<dbReference type="SMART" id="SM00220">
    <property type="entry name" value="S_TKc"/>
    <property type="match status" value="1"/>
</dbReference>
<keyword evidence="12" id="KW-1185">Reference proteome</keyword>
<dbReference type="EMBL" id="ML213528">
    <property type="protein sequence ID" value="TFK46646.1"/>
    <property type="molecule type" value="Genomic_DNA"/>
</dbReference>
<evidence type="ECO:0000313" key="11">
    <source>
        <dbReference type="EMBL" id="TFK46646.1"/>
    </source>
</evidence>
<evidence type="ECO:0000256" key="8">
    <source>
        <dbReference type="ARBA" id="ARBA00048679"/>
    </source>
</evidence>
<dbReference type="Gene3D" id="1.10.510.10">
    <property type="entry name" value="Transferase(Phosphotransferase) domain 1"/>
    <property type="match status" value="1"/>
</dbReference>
<dbReference type="PANTHER" id="PTHR47634:SF9">
    <property type="entry name" value="PROTEIN KINASE DOMAIN-CONTAINING PROTEIN-RELATED"/>
    <property type="match status" value="1"/>
</dbReference>
<organism evidence="11 12">
    <name type="scientific">Heliocybe sulcata</name>
    <dbReference type="NCBI Taxonomy" id="5364"/>
    <lineage>
        <taxon>Eukaryota</taxon>
        <taxon>Fungi</taxon>
        <taxon>Dikarya</taxon>
        <taxon>Basidiomycota</taxon>
        <taxon>Agaricomycotina</taxon>
        <taxon>Agaricomycetes</taxon>
        <taxon>Gloeophyllales</taxon>
        <taxon>Gloeophyllaceae</taxon>
        <taxon>Heliocybe</taxon>
    </lineage>
</organism>
<evidence type="ECO:0000256" key="9">
    <source>
        <dbReference type="PROSITE-ProRule" id="PRU10141"/>
    </source>
</evidence>
<dbReference type="GO" id="GO:0005634">
    <property type="term" value="C:nucleus"/>
    <property type="evidence" value="ECO:0007669"/>
    <property type="project" value="TreeGrafter"/>
</dbReference>
<dbReference type="PROSITE" id="PS50011">
    <property type="entry name" value="PROTEIN_KINASE_DOM"/>
    <property type="match status" value="1"/>
</dbReference>
<dbReference type="InterPro" id="IPR011009">
    <property type="entry name" value="Kinase-like_dom_sf"/>
</dbReference>
<keyword evidence="2" id="KW-0723">Serine/threonine-protein kinase</keyword>
<name>A0A5C3MQL0_9AGAM</name>
<reference evidence="11 12" key="1">
    <citation type="journal article" date="2019" name="Nat. Ecol. Evol.">
        <title>Megaphylogeny resolves global patterns of mushroom evolution.</title>
        <authorList>
            <person name="Varga T."/>
            <person name="Krizsan K."/>
            <person name="Foldi C."/>
            <person name="Dima B."/>
            <person name="Sanchez-Garcia M."/>
            <person name="Sanchez-Ramirez S."/>
            <person name="Szollosi G.J."/>
            <person name="Szarkandi J.G."/>
            <person name="Papp V."/>
            <person name="Albert L."/>
            <person name="Andreopoulos W."/>
            <person name="Angelini C."/>
            <person name="Antonin V."/>
            <person name="Barry K.W."/>
            <person name="Bougher N.L."/>
            <person name="Buchanan P."/>
            <person name="Buyck B."/>
            <person name="Bense V."/>
            <person name="Catcheside P."/>
            <person name="Chovatia M."/>
            <person name="Cooper J."/>
            <person name="Damon W."/>
            <person name="Desjardin D."/>
            <person name="Finy P."/>
            <person name="Geml J."/>
            <person name="Haridas S."/>
            <person name="Hughes K."/>
            <person name="Justo A."/>
            <person name="Karasinski D."/>
            <person name="Kautmanova I."/>
            <person name="Kiss B."/>
            <person name="Kocsube S."/>
            <person name="Kotiranta H."/>
            <person name="LaButti K.M."/>
            <person name="Lechner B.E."/>
            <person name="Liimatainen K."/>
            <person name="Lipzen A."/>
            <person name="Lukacs Z."/>
            <person name="Mihaltcheva S."/>
            <person name="Morgado L.N."/>
            <person name="Niskanen T."/>
            <person name="Noordeloos M.E."/>
            <person name="Ohm R.A."/>
            <person name="Ortiz-Santana B."/>
            <person name="Ovrebo C."/>
            <person name="Racz N."/>
            <person name="Riley R."/>
            <person name="Savchenko A."/>
            <person name="Shiryaev A."/>
            <person name="Soop K."/>
            <person name="Spirin V."/>
            <person name="Szebenyi C."/>
            <person name="Tomsovsky M."/>
            <person name="Tulloss R.E."/>
            <person name="Uehling J."/>
            <person name="Grigoriev I.V."/>
            <person name="Vagvolgyi C."/>
            <person name="Papp T."/>
            <person name="Martin F.M."/>
            <person name="Miettinen O."/>
            <person name="Hibbett D.S."/>
            <person name="Nagy L.G."/>
        </authorList>
    </citation>
    <scope>NUCLEOTIDE SEQUENCE [LARGE SCALE GENOMIC DNA]</scope>
    <source>
        <strain evidence="11 12">OMC1185</strain>
    </source>
</reference>
<evidence type="ECO:0000256" key="4">
    <source>
        <dbReference type="ARBA" id="ARBA00022741"/>
    </source>
</evidence>
<dbReference type="GO" id="GO:0004674">
    <property type="term" value="F:protein serine/threonine kinase activity"/>
    <property type="evidence" value="ECO:0007669"/>
    <property type="project" value="UniProtKB-KW"/>
</dbReference>
<dbReference type="GO" id="GO:0005737">
    <property type="term" value="C:cytoplasm"/>
    <property type="evidence" value="ECO:0007669"/>
    <property type="project" value="TreeGrafter"/>
</dbReference>
<evidence type="ECO:0000256" key="5">
    <source>
        <dbReference type="ARBA" id="ARBA00022777"/>
    </source>
</evidence>
<keyword evidence="4 9" id="KW-0547">Nucleotide-binding</keyword>